<evidence type="ECO:0008006" key="2">
    <source>
        <dbReference type="Google" id="ProtNLM"/>
    </source>
</evidence>
<proteinExistence type="predicted"/>
<organism evidence="1">
    <name type="scientific">uncultured spirochete</name>
    <dbReference type="NCBI Taxonomy" id="156406"/>
    <lineage>
        <taxon>Bacteria</taxon>
        <taxon>Pseudomonadati</taxon>
        <taxon>Spirochaetota</taxon>
        <taxon>Spirochaetia</taxon>
        <taxon>Spirochaetales</taxon>
        <taxon>environmental samples</taxon>
    </lineage>
</organism>
<dbReference type="AlphaFoldDB" id="A0A3P3XSX9"/>
<accession>A0A3P3XSX9</accession>
<sequence length="98" mass="10875">MRLELVGKPEGCKLLRMTIDVEPPLVPSSRIRSLSIRGDFFAVPEEAFDELEHKLEGTTLEELGKKFDGLVRQNGLECLGITGSGLDEIIQKELHNGI</sequence>
<dbReference type="EMBL" id="FWDO01000005">
    <property type="protein sequence ID" value="SLM19396.1"/>
    <property type="molecule type" value="Genomic_DNA"/>
</dbReference>
<gene>
    <name evidence="1" type="ORF">SPIRO4BDMA_50911</name>
</gene>
<name>A0A3P3XSX9_9SPIR</name>
<dbReference type="Gene3D" id="3.30.390.50">
    <property type="entry name" value="CO dehydrogenase flavoprotein, C-terminal domain"/>
    <property type="match status" value="1"/>
</dbReference>
<reference evidence="1" key="1">
    <citation type="submission" date="2017-02" db="EMBL/GenBank/DDBJ databases">
        <authorList>
            <person name="Regsiter A."/>
            <person name="William W."/>
        </authorList>
    </citation>
    <scope>NUCLEOTIDE SEQUENCE</scope>
    <source>
        <strain evidence="1">BdmA 4</strain>
    </source>
</reference>
<protein>
    <recommendedName>
        <fullName evidence="2">Lipoate--protein ligase</fullName>
    </recommendedName>
</protein>
<evidence type="ECO:0000313" key="1">
    <source>
        <dbReference type="EMBL" id="SLM19396.1"/>
    </source>
</evidence>